<reference evidence="2 3" key="1">
    <citation type="submission" date="2019-09" db="EMBL/GenBank/DDBJ databases">
        <authorList>
            <person name="Ou C."/>
        </authorList>
    </citation>
    <scope>NUCLEOTIDE SEQUENCE [LARGE SCALE GENOMIC DNA]</scope>
    <source>
        <strain evidence="2">S2</strain>
        <tissue evidence="2">Leaf</tissue>
    </source>
</reference>
<reference evidence="3" key="2">
    <citation type="submission" date="2019-10" db="EMBL/GenBank/DDBJ databases">
        <title>A de novo genome assembly of a pear dwarfing rootstock.</title>
        <authorList>
            <person name="Wang F."/>
            <person name="Wang J."/>
            <person name="Li S."/>
            <person name="Zhang Y."/>
            <person name="Fang M."/>
            <person name="Ma L."/>
            <person name="Zhao Y."/>
            <person name="Jiang S."/>
        </authorList>
    </citation>
    <scope>NUCLEOTIDE SEQUENCE [LARGE SCALE GENOMIC DNA]</scope>
</reference>
<dbReference type="Proteomes" id="UP000327157">
    <property type="component" value="Chromosome 7"/>
</dbReference>
<keyword evidence="3" id="KW-1185">Reference proteome</keyword>
<feature type="compositionally biased region" description="Basic and acidic residues" evidence="1">
    <location>
        <begin position="1"/>
        <end position="15"/>
    </location>
</feature>
<dbReference type="EMBL" id="SMOL01000781">
    <property type="protein sequence ID" value="KAB2595402.1"/>
    <property type="molecule type" value="Genomic_DNA"/>
</dbReference>
<organism evidence="2 3">
    <name type="scientific">Pyrus ussuriensis x Pyrus communis</name>
    <dbReference type="NCBI Taxonomy" id="2448454"/>
    <lineage>
        <taxon>Eukaryota</taxon>
        <taxon>Viridiplantae</taxon>
        <taxon>Streptophyta</taxon>
        <taxon>Embryophyta</taxon>
        <taxon>Tracheophyta</taxon>
        <taxon>Spermatophyta</taxon>
        <taxon>Magnoliopsida</taxon>
        <taxon>eudicotyledons</taxon>
        <taxon>Gunneridae</taxon>
        <taxon>Pentapetalae</taxon>
        <taxon>rosids</taxon>
        <taxon>fabids</taxon>
        <taxon>Rosales</taxon>
        <taxon>Rosaceae</taxon>
        <taxon>Amygdaloideae</taxon>
        <taxon>Maleae</taxon>
        <taxon>Pyrus</taxon>
    </lineage>
</organism>
<name>A0A5N5F2B0_9ROSA</name>
<accession>A0A5N5F2B0</accession>
<proteinExistence type="predicted"/>
<evidence type="ECO:0000313" key="3">
    <source>
        <dbReference type="Proteomes" id="UP000327157"/>
    </source>
</evidence>
<comment type="caution">
    <text evidence="2">The sequence shown here is derived from an EMBL/GenBank/DDBJ whole genome shotgun (WGS) entry which is preliminary data.</text>
</comment>
<reference evidence="2 3" key="3">
    <citation type="submission" date="2019-11" db="EMBL/GenBank/DDBJ databases">
        <title>A de novo genome assembly of a pear dwarfing rootstock.</title>
        <authorList>
            <person name="Wang F."/>
            <person name="Wang J."/>
            <person name="Li S."/>
            <person name="Zhang Y."/>
            <person name="Fang M."/>
            <person name="Ma L."/>
            <person name="Zhao Y."/>
            <person name="Jiang S."/>
        </authorList>
    </citation>
    <scope>NUCLEOTIDE SEQUENCE [LARGE SCALE GENOMIC DNA]</scope>
    <source>
        <strain evidence="2">S2</strain>
        <tissue evidence="2">Leaf</tissue>
    </source>
</reference>
<protein>
    <submittedName>
        <fullName evidence="2">Uncharacterized protein</fullName>
    </submittedName>
</protein>
<evidence type="ECO:0000313" key="2">
    <source>
        <dbReference type="EMBL" id="KAB2595402.1"/>
    </source>
</evidence>
<dbReference type="AlphaFoldDB" id="A0A5N5F2B0"/>
<evidence type="ECO:0000256" key="1">
    <source>
        <dbReference type="SAM" id="MobiDB-lite"/>
    </source>
</evidence>
<sequence>MDDALKMARETKSTDGHGPPTLWALGAGYNPAATEQRVEVKDEVEQRRRLLKAGRDAEMSLISIRLAGSPMETKPMRRHGCLHVQQA</sequence>
<gene>
    <name evidence="2" type="ORF">D8674_030852</name>
</gene>
<feature type="region of interest" description="Disordered" evidence="1">
    <location>
        <begin position="1"/>
        <end position="22"/>
    </location>
</feature>